<dbReference type="AlphaFoldDB" id="E6S7X7"/>
<gene>
    <name evidence="2" type="ordered locus">Intca_2567</name>
</gene>
<dbReference type="HOGENOM" id="CLU_088949_0_0_11"/>
<dbReference type="Proteomes" id="UP000008914">
    <property type="component" value="Chromosome"/>
</dbReference>
<dbReference type="eggNOG" id="ENOG50320A4">
    <property type="taxonomic scope" value="Bacteria"/>
</dbReference>
<evidence type="ECO:0000259" key="1">
    <source>
        <dbReference type="Pfam" id="PF11716"/>
    </source>
</evidence>
<sequence>MVDLRDAFETAADHVLWLLGQAEVAVAWDRPSALAEWSVGGLAAHLANQVPTAVRLLSAPPGPDPIPGPIPLEEHYARAAWVTASLDDEVNSGIRATGDEQAAAGLPALLAGVGEARAALPGLLADVPADRPVLIPWQGWSLVRDDFLTTRMMEVVVHGEDLAASTGISAPPLTTDVLDPVLRLLTRLAVRRHGQAAVVAALTRSERAPRTISAF</sequence>
<evidence type="ECO:0000313" key="3">
    <source>
        <dbReference type="Proteomes" id="UP000008914"/>
    </source>
</evidence>
<name>E6S7X7_INTC7</name>
<dbReference type="InterPro" id="IPR034660">
    <property type="entry name" value="DinB/YfiT-like"/>
</dbReference>
<dbReference type="Pfam" id="PF11716">
    <property type="entry name" value="MDMPI_N"/>
    <property type="match status" value="1"/>
</dbReference>
<accession>E6S7X7</accession>
<organism evidence="2 3">
    <name type="scientific">Intrasporangium calvum (strain ATCC 23552 / DSM 43043 / JCM 3097 / NBRC 12989 / NCIMB 10167 / NRRL B-3866 / 7 KIP)</name>
    <dbReference type="NCBI Taxonomy" id="710696"/>
    <lineage>
        <taxon>Bacteria</taxon>
        <taxon>Bacillati</taxon>
        <taxon>Actinomycetota</taxon>
        <taxon>Actinomycetes</taxon>
        <taxon>Micrococcales</taxon>
        <taxon>Intrasporangiaceae</taxon>
        <taxon>Intrasporangium</taxon>
    </lineage>
</organism>
<dbReference type="OrthoDB" id="3213216at2"/>
<dbReference type="STRING" id="710696.Intca_2567"/>
<protein>
    <recommendedName>
        <fullName evidence="1">Mycothiol-dependent maleylpyruvate isomerase metal-binding domain-containing protein</fullName>
    </recommendedName>
</protein>
<dbReference type="GO" id="GO:0046872">
    <property type="term" value="F:metal ion binding"/>
    <property type="evidence" value="ECO:0007669"/>
    <property type="project" value="InterPro"/>
</dbReference>
<dbReference type="SUPFAM" id="SSF109854">
    <property type="entry name" value="DinB/YfiT-like putative metalloenzymes"/>
    <property type="match status" value="1"/>
</dbReference>
<dbReference type="KEGG" id="ica:Intca_2567"/>
<keyword evidence="3" id="KW-1185">Reference proteome</keyword>
<evidence type="ECO:0000313" key="2">
    <source>
        <dbReference type="EMBL" id="ADU49073.1"/>
    </source>
</evidence>
<reference evidence="2 3" key="1">
    <citation type="journal article" date="2010" name="Stand. Genomic Sci.">
        <title>Complete genome sequence of Intrasporangium calvum type strain (7 KIP).</title>
        <authorList>
            <person name="Del Rio T.G."/>
            <person name="Chertkov O."/>
            <person name="Yasawong M."/>
            <person name="Lucas S."/>
            <person name="Deshpande S."/>
            <person name="Cheng J.F."/>
            <person name="Detter C."/>
            <person name="Tapia R."/>
            <person name="Han C."/>
            <person name="Goodwin L."/>
            <person name="Pitluck S."/>
            <person name="Liolios K."/>
            <person name="Ivanova N."/>
            <person name="Mavromatis K."/>
            <person name="Pati A."/>
            <person name="Chen A."/>
            <person name="Palaniappan K."/>
            <person name="Land M."/>
            <person name="Hauser L."/>
            <person name="Chang Y.J."/>
            <person name="Jeffries C.D."/>
            <person name="Rohde M."/>
            <person name="Pukall R."/>
            <person name="Sikorski J."/>
            <person name="Goker M."/>
            <person name="Woyke T."/>
            <person name="Bristow J."/>
            <person name="Eisen J.A."/>
            <person name="Markowitz V."/>
            <person name="Hugenholtz P."/>
            <person name="Kyrpides N.C."/>
            <person name="Klenk H.P."/>
            <person name="Lapidus A."/>
        </authorList>
    </citation>
    <scope>NUCLEOTIDE SEQUENCE [LARGE SCALE GENOMIC DNA]</scope>
    <source>
        <strain evidence="3">ATCC 23552 / DSM 43043 / JCM 3097 / NBRC 12989 / 7 KIP</strain>
    </source>
</reference>
<dbReference type="InterPro" id="IPR024344">
    <property type="entry name" value="MDMPI_metal-binding"/>
</dbReference>
<dbReference type="RefSeq" id="WP_013493387.1">
    <property type="nucleotide sequence ID" value="NC_014830.1"/>
</dbReference>
<dbReference type="EMBL" id="CP002343">
    <property type="protein sequence ID" value="ADU49073.1"/>
    <property type="molecule type" value="Genomic_DNA"/>
</dbReference>
<dbReference type="Gene3D" id="1.20.120.450">
    <property type="entry name" value="dinb family like domain"/>
    <property type="match status" value="1"/>
</dbReference>
<proteinExistence type="predicted"/>
<feature type="domain" description="Mycothiol-dependent maleylpyruvate isomerase metal-binding" evidence="1">
    <location>
        <begin position="25"/>
        <end position="163"/>
    </location>
</feature>